<sequence>MEEGFQEEKVRNDEMKILRLEKWVVGVDSKAQYLIQGPPINASSNEAYCKTTEAHAVSIPFP</sequence>
<name>A0A835CH12_9FABA</name>
<reference evidence="1" key="1">
    <citation type="submission" date="2020-09" db="EMBL/GenBank/DDBJ databases">
        <title>Genome-Enabled Discovery of Anthraquinone Biosynthesis in Senna tora.</title>
        <authorList>
            <person name="Kang S.-H."/>
            <person name="Pandey R.P."/>
            <person name="Lee C.-M."/>
            <person name="Sim J.-S."/>
            <person name="Jeong J.-T."/>
            <person name="Choi B.-S."/>
            <person name="Jung M."/>
            <person name="Ginzburg D."/>
            <person name="Zhao K."/>
            <person name="Won S.Y."/>
            <person name="Oh T.-J."/>
            <person name="Yu Y."/>
            <person name="Kim N.-H."/>
            <person name="Lee O.R."/>
            <person name="Lee T.-H."/>
            <person name="Bashyal P."/>
            <person name="Kim T.-S."/>
            <person name="Lee W.-H."/>
            <person name="Kawkins C."/>
            <person name="Kim C.-K."/>
            <person name="Kim J.S."/>
            <person name="Ahn B.O."/>
            <person name="Rhee S.Y."/>
            <person name="Sohng J.K."/>
        </authorList>
    </citation>
    <scope>NUCLEOTIDE SEQUENCE</scope>
    <source>
        <tissue evidence="1">Leaf</tissue>
    </source>
</reference>
<organism evidence="1 2">
    <name type="scientific">Senna tora</name>
    <dbReference type="NCBI Taxonomy" id="362788"/>
    <lineage>
        <taxon>Eukaryota</taxon>
        <taxon>Viridiplantae</taxon>
        <taxon>Streptophyta</taxon>
        <taxon>Embryophyta</taxon>
        <taxon>Tracheophyta</taxon>
        <taxon>Spermatophyta</taxon>
        <taxon>Magnoliopsida</taxon>
        <taxon>eudicotyledons</taxon>
        <taxon>Gunneridae</taxon>
        <taxon>Pentapetalae</taxon>
        <taxon>rosids</taxon>
        <taxon>fabids</taxon>
        <taxon>Fabales</taxon>
        <taxon>Fabaceae</taxon>
        <taxon>Caesalpinioideae</taxon>
        <taxon>Cassia clade</taxon>
        <taxon>Senna</taxon>
    </lineage>
</organism>
<dbReference type="AlphaFoldDB" id="A0A835CH12"/>
<gene>
    <name evidence="1" type="ORF">G2W53_005054</name>
</gene>
<dbReference type="Proteomes" id="UP000634136">
    <property type="component" value="Unassembled WGS sequence"/>
</dbReference>
<evidence type="ECO:0000313" key="2">
    <source>
        <dbReference type="Proteomes" id="UP000634136"/>
    </source>
</evidence>
<proteinExistence type="predicted"/>
<protein>
    <submittedName>
        <fullName evidence="1">Uncharacterized protein</fullName>
    </submittedName>
</protein>
<dbReference type="EMBL" id="JAAIUW010000002">
    <property type="protein sequence ID" value="KAF7842756.1"/>
    <property type="molecule type" value="Genomic_DNA"/>
</dbReference>
<accession>A0A835CH12</accession>
<comment type="caution">
    <text evidence="1">The sequence shown here is derived from an EMBL/GenBank/DDBJ whole genome shotgun (WGS) entry which is preliminary data.</text>
</comment>
<evidence type="ECO:0000313" key="1">
    <source>
        <dbReference type="EMBL" id="KAF7842756.1"/>
    </source>
</evidence>
<keyword evidence="2" id="KW-1185">Reference proteome</keyword>